<dbReference type="Pfam" id="PF00534">
    <property type="entry name" value="Glycos_transf_1"/>
    <property type="match status" value="1"/>
</dbReference>
<dbReference type="Gene3D" id="3.40.50.2000">
    <property type="entry name" value="Glycogen Phosphorylase B"/>
    <property type="match status" value="2"/>
</dbReference>
<evidence type="ECO:0000313" key="4">
    <source>
        <dbReference type="Proteomes" id="UP000886803"/>
    </source>
</evidence>
<dbReference type="PANTHER" id="PTHR46401">
    <property type="entry name" value="GLYCOSYLTRANSFERASE WBBK-RELATED"/>
    <property type="match status" value="1"/>
</dbReference>
<dbReference type="SUPFAM" id="SSF53756">
    <property type="entry name" value="UDP-Glycosyltransferase/glycogen phosphorylase"/>
    <property type="match status" value="1"/>
</dbReference>
<feature type="domain" description="Glycosyl transferase family 1" evidence="2">
    <location>
        <begin position="178"/>
        <end position="327"/>
    </location>
</feature>
<evidence type="ECO:0000256" key="1">
    <source>
        <dbReference type="ARBA" id="ARBA00022679"/>
    </source>
</evidence>
<dbReference type="GO" id="GO:0016757">
    <property type="term" value="F:glycosyltransferase activity"/>
    <property type="evidence" value="ECO:0007669"/>
    <property type="project" value="InterPro"/>
</dbReference>
<dbReference type="AlphaFoldDB" id="A0A9D2M884"/>
<dbReference type="CDD" id="cd03801">
    <property type="entry name" value="GT4_PimA-like"/>
    <property type="match status" value="1"/>
</dbReference>
<evidence type="ECO:0000313" key="3">
    <source>
        <dbReference type="EMBL" id="HJB42404.1"/>
    </source>
</evidence>
<proteinExistence type="predicted"/>
<evidence type="ECO:0000259" key="2">
    <source>
        <dbReference type="Pfam" id="PF00534"/>
    </source>
</evidence>
<comment type="caution">
    <text evidence="3">The sequence shown here is derived from an EMBL/GenBank/DDBJ whole genome shotgun (WGS) entry which is preliminary data.</text>
</comment>
<dbReference type="PANTHER" id="PTHR46401:SF2">
    <property type="entry name" value="GLYCOSYLTRANSFERASE WBBK-RELATED"/>
    <property type="match status" value="1"/>
</dbReference>
<gene>
    <name evidence="3" type="ORF">H9945_07890</name>
</gene>
<reference evidence="3" key="2">
    <citation type="submission" date="2021-04" db="EMBL/GenBank/DDBJ databases">
        <authorList>
            <person name="Gilroy R."/>
        </authorList>
    </citation>
    <scope>NUCLEOTIDE SEQUENCE</scope>
    <source>
        <strain evidence="3">ChiBcec8-13705</strain>
    </source>
</reference>
<protein>
    <submittedName>
        <fullName evidence="3">Glycosyltransferase</fullName>
    </submittedName>
</protein>
<dbReference type="GO" id="GO:0009103">
    <property type="term" value="P:lipopolysaccharide biosynthetic process"/>
    <property type="evidence" value="ECO:0007669"/>
    <property type="project" value="TreeGrafter"/>
</dbReference>
<keyword evidence="1" id="KW-0808">Transferase</keyword>
<name>A0A9D2M884_9FIRM</name>
<dbReference type="Proteomes" id="UP000886803">
    <property type="component" value="Unassembled WGS sequence"/>
</dbReference>
<reference evidence="3" key="1">
    <citation type="journal article" date="2021" name="PeerJ">
        <title>Extensive microbial diversity within the chicken gut microbiome revealed by metagenomics and culture.</title>
        <authorList>
            <person name="Gilroy R."/>
            <person name="Ravi A."/>
            <person name="Getino M."/>
            <person name="Pursley I."/>
            <person name="Horton D.L."/>
            <person name="Alikhan N.F."/>
            <person name="Baker D."/>
            <person name="Gharbi K."/>
            <person name="Hall N."/>
            <person name="Watson M."/>
            <person name="Adriaenssens E.M."/>
            <person name="Foster-Nyarko E."/>
            <person name="Jarju S."/>
            <person name="Secka A."/>
            <person name="Antonio M."/>
            <person name="Oren A."/>
            <person name="Chaudhuri R.R."/>
            <person name="La Ragione R."/>
            <person name="Hildebrand F."/>
            <person name="Pallen M.J."/>
        </authorList>
    </citation>
    <scope>NUCLEOTIDE SEQUENCE</scope>
    <source>
        <strain evidence="3">ChiBcec8-13705</strain>
    </source>
</reference>
<sequence>MRIVQLLPSAAFGDAVGNNALAIQTILRESGYETGLYALDIDKRLPKGAVLPLKKMGHLGKEDILLYHMAIGSELNDRLPSFGGRLVVQYHNITPAKFFLPYDFNSYSICAWGRRQLRAMAGQPALCIAVSDYNKQDLREAGFTCPIEVCPILIPFEDYDKAPNQAVLDRYRDDWVNLIFVGRVAPHKHQEDIIRAFAWYKKHLNPKSRLFLVGSGNTERYNQRLSAYVEALGVQDVIFPGHIKFDEILAYYHLADVFVCMSEHEGFCVPLAEAMHFQVPIVARATSAIPGTLDDSGVLLPDNDPVRAALAIHHLVQDKALRAQVIESQNCRLQDFQYEAVKARLLKILQTFASQS</sequence>
<organism evidence="3 4">
    <name type="scientific">Candidatus Gemmiger avicola</name>
    <dbReference type="NCBI Taxonomy" id="2838605"/>
    <lineage>
        <taxon>Bacteria</taxon>
        <taxon>Bacillati</taxon>
        <taxon>Bacillota</taxon>
        <taxon>Clostridia</taxon>
        <taxon>Eubacteriales</taxon>
        <taxon>Gemmiger</taxon>
    </lineage>
</organism>
<accession>A0A9D2M884</accession>
<dbReference type="EMBL" id="DWYG01000133">
    <property type="protein sequence ID" value="HJB42404.1"/>
    <property type="molecule type" value="Genomic_DNA"/>
</dbReference>
<dbReference type="InterPro" id="IPR001296">
    <property type="entry name" value="Glyco_trans_1"/>
</dbReference>